<dbReference type="Pfam" id="PF00482">
    <property type="entry name" value="T2SSF"/>
    <property type="match status" value="1"/>
</dbReference>
<evidence type="ECO:0000313" key="8">
    <source>
        <dbReference type="EMBL" id="TDT31147.1"/>
    </source>
</evidence>
<dbReference type="OrthoDB" id="3828740at2"/>
<protein>
    <submittedName>
        <fullName evidence="8">Flp pilus assembly protein TadB</fullName>
    </submittedName>
</protein>
<dbReference type="GO" id="GO:0005886">
    <property type="term" value="C:plasma membrane"/>
    <property type="evidence" value="ECO:0007669"/>
    <property type="project" value="UniProtKB-SubCell"/>
</dbReference>
<feature type="transmembrane region" description="Helical" evidence="6">
    <location>
        <begin position="252"/>
        <end position="272"/>
    </location>
</feature>
<dbReference type="PANTHER" id="PTHR35007:SF3">
    <property type="entry name" value="POSSIBLE CONSERVED ALANINE RICH MEMBRANE PROTEIN"/>
    <property type="match status" value="1"/>
</dbReference>
<dbReference type="PANTHER" id="PTHR35007">
    <property type="entry name" value="INTEGRAL MEMBRANE PROTEIN-RELATED"/>
    <property type="match status" value="1"/>
</dbReference>
<gene>
    <name evidence="8" type="ORF">CLV29_2560</name>
</gene>
<keyword evidence="5 6" id="KW-0472">Membrane</keyword>
<evidence type="ECO:0000256" key="6">
    <source>
        <dbReference type="SAM" id="Phobius"/>
    </source>
</evidence>
<keyword evidence="2" id="KW-1003">Cell membrane</keyword>
<dbReference type="InterPro" id="IPR018076">
    <property type="entry name" value="T2SS_GspF_dom"/>
</dbReference>
<evidence type="ECO:0000256" key="3">
    <source>
        <dbReference type="ARBA" id="ARBA00022692"/>
    </source>
</evidence>
<sequence length="298" mass="31705">MNAALAGACGALIGLGITGCVLGLRRTERGEARNHRSAADWWAVATRRPAGPAGRRRDLTLGVTATLGMIIFALTGWVLAIVLLPALALILPYLLGTPRHRDIEVMEALDRWVRGLATVLPTGKSVVDAIRITCRQAPAAIATDVTRLVARLDERWPPDAALRALADEIDSADADAVIGALILSVRRGGTGSAAVLKALSDGIQDRLRARREIEAERAKPRVVVRQITVITMVVLGSSVLLGQGFLGPYTTVVGQAILACLVAAYLGSLIMLRRLTNPPRRERLLIGGRDGWTSGSSL</sequence>
<keyword evidence="3 6" id="KW-0812">Transmembrane</keyword>
<comment type="caution">
    <text evidence="8">The sequence shown here is derived from an EMBL/GenBank/DDBJ whole genome shotgun (WGS) entry which is preliminary data.</text>
</comment>
<evidence type="ECO:0000256" key="5">
    <source>
        <dbReference type="ARBA" id="ARBA00023136"/>
    </source>
</evidence>
<accession>A0A4R7J470</accession>
<feature type="transmembrane region" description="Helical" evidence="6">
    <location>
        <begin position="227"/>
        <end position="246"/>
    </location>
</feature>
<evidence type="ECO:0000256" key="4">
    <source>
        <dbReference type="ARBA" id="ARBA00022989"/>
    </source>
</evidence>
<evidence type="ECO:0000313" key="9">
    <source>
        <dbReference type="Proteomes" id="UP000295371"/>
    </source>
</evidence>
<comment type="subcellular location">
    <subcellularLocation>
        <location evidence="1">Cell membrane</location>
        <topology evidence="1">Multi-pass membrane protein</topology>
    </subcellularLocation>
</comment>
<organism evidence="8 9">
    <name type="scientific">Naumannella halotolerans</name>
    <dbReference type="NCBI Taxonomy" id="993414"/>
    <lineage>
        <taxon>Bacteria</taxon>
        <taxon>Bacillati</taxon>
        <taxon>Actinomycetota</taxon>
        <taxon>Actinomycetes</taxon>
        <taxon>Propionibacteriales</taxon>
        <taxon>Propionibacteriaceae</taxon>
        <taxon>Naumannella</taxon>
    </lineage>
</organism>
<evidence type="ECO:0000256" key="2">
    <source>
        <dbReference type="ARBA" id="ARBA00022475"/>
    </source>
</evidence>
<keyword evidence="9" id="KW-1185">Reference proteome</keyword>
<keyword evidence="4 6" id="KW-1133">Transmembrane helix</keyword>
<evidence type="ECO:0000256" key="1">
    <source>
        <dbReference type="ARBA" id="ARBA00004651"/>
    </source>
</evidence>
<reference evidence="8 9" key="1">
    <citation type="submission" date="2019-03" db="EMBL/GenBank/DDBJ databases">
        <title>Genomic Encyclopedia of Archaeal and Bacterial Type Strains, Phase II (KMG-II): from individual species to whole genera.</title>
        <authorList>
            <person name="Goeker M."/>
        </authorList>
    </citation>
    <scope>NUCLEOTIDE SEQUENCE [LARGE SCALE GENOMIC DNA]</scope>
    <source>
        <strain evidence="8 9">DSM 24323</strain>
    </source>
</reference>
<dbReference type="EMBL" id="SOAW01000002">
    <property type="protein sequence ID" value="TDT31147.1"/>
    <property type="molecule type" value="Genomic_DNA"/>
</dbReference>
<dbReference type="AlphaFoldDB" id="A0A4R7J470"/>
<dbReference type="RefSeq" id="WP_133755453.1">
    <property type="nucleotide sequence ID" value="NZ_CP171129.1"/>
</dbReference>
<dbReference type="Proteomes" id="UP000295371">
    <property type="component" value="Unassembled WGS sequence"/>
</dbReference>
<feature type="transmembrane region" description="Helical" evidence="6">
    <location>
        <begin position="67"/>
        <end position="91"/>
    </location>
</feature>
<name>A0A4R7J470_9ACTN</name>
<proteinExistence type="predicted"/>
<evidence type="ECO:0000259" key="7">
    <source>
        <dbReference type="Pfam" id="PF00482"/>
    </source>
</evidence>
<feature type="domain" description="Type II secretion system protein GspF" evidence="7">
    <location>
        <begin position="113"/>
        <end position="236"/>
    </location>
</feature>